<dbReference type="InterPro" id="IPR029063">
    <property type="entry name" value="SAM-dependent_MTases_sf"/>
</dbReference>
<protein>
    <submittedName>
        <fullName evidence="5">16S rRNA (Guanine1207-N2)-methyltransferase</fullName>
    </submittedName>
</protein>
<reference evidence="5 6" key="1">
    <citation type="submission" date="2019-06" db="EMBL/GenBank/DDBJ databases">
        <title>Sequencing the genomes of 1000 actinobacteria strains.</title>
        <authorList>
            <person name="Klenk H.-P."/>
        </authorList>
    </citation>
    <scope>NUCLEOTIDE SEQUENCE [LARGE SCALE GENOMIC DNA]</scope>
    <source>
        <strain evidence="5 6">DSM 105492</strain>
    </source>
</reference>
<dbReference type="InterPro" id="IPR058679">
    <property type="entry name" value="RlmG_N"/>
</dbReference>
<dbReference type="Pfam" id="PF26049">
    <property type="entry name" value="RLMG_N"/>
    <property type="match status" value="1"/>
</dbReference>
<evidence type="ECO:0000259" key="4">
    <source>
        <dbReference type="Pfam" id="PF26049"/>
    </source>
</evidence>
<dbReference type="GO" id="GO:0008757">
    <property type="term" value="F:S-adenosylmethionine-dependent methyltransferase activity"/>
    <property type="evidence" value="ECO:0007669"/>
    <property type="project" value="InterPro"/>
</dbReference>
<dbReference type="PANTHER" id="PTHR47816">
    <property type="entry name" value="RIBOSOMAL RNA SMALL SUBUNIT METHYLTRANSFERASE C"/>
    <property type="match status" value="1"/>
</dbReference>
<dbReference type="OrthoDB" id="29650at2"/>
<dbReference type="InterPro" id="IPR046977">
    <property type="entry name" value="RsmC/RlmG"/>
</dbReference>
<dbReference type="PANTHER" id="PTHR47816:SF5">
    <property type="entry name" value="RIBOSOMAL RNA LARGE SUBUNIT METHYLTRANSFERASE G"/>
    <property type="match status" value="1"/>
</dbReference>
<dbReference type="CDD" id="cd02440">
    <property type="entry name" value="AdoMet_MTases"/>
    <property type="match status" value="1"/>
</dbReference>
<dbReference type="EMBL" id="VFPE01000002">
    <property type="protein sequence ID" value="TQM27622.1"/>
    <property type="molecule type" value="Genomic_DNA"/>
</dbReference>
<dbReference type="InterPro" id="IPR007848">
    <property type="entry name" value="Small_mtfrase_dom"/>
</dbReference>
<accession>A0A543F1B8</accession>
<keyword evidence="2 5" id="KW-0808">Transferase</keyword>
<dbReference type="Gene3D" id="3.40.50.150">
    <property type="entry name" value="Vaccinia Virus protein VP39"/>
    <property type="match status" value="2"/>
</dbReference>
<name>A0A543F1B8_9MICO</name>
<gene>
    <name evidence="5" type="ORF">FB391_1648</name>
</gene>
<comment type="caution">
    <text evidence="5">The sequence shown here is derived from an EMBL/GenBank/DDBJ whole genome shotgun (WGS) entry which is preliminary data.</text>
</comment>
<keyword evidence="1 5" id="KW-0489">Methyltransferase</keyword>
<organism evidence="5 6">
    <name type="scientific">Microbacterium kyungheense</name>
    <dbReference type="NCBI Taxonomy" id="1263636"/>
    <lineage>
        <taxon>Bacteria</taxon>
        <taxon>Bacillati</taxon>
        <taxon>Actinomycetota</taxon>
        <taxon>Actinomycetes</taxon>
        <taxon>Micrococcales</taxon>
        <taxon>Microbacteriaceae</taxon>
        <taxon>Microbacterium</taxon>
    </lineage>
</organism>
<evidence type="ECO:0000313" key="6">
    <source>
        <dbReference type="Proteomes" id="UP000320235"/>
    </source>
</evidence>
<dbReference type="SUPFAM" id="SSF53335">
    <property type="entry name" value="S-adenosyl-L-methionine-dependent methyltransferases"/>
    <property type="match status" value="1"/>
</dbReference>
<evidence type="ECO:0000313" key="5">
    <source>
        <dbReference type="EMBL" id="TQM27622.1"/>
    </source>
</evidence>
<keyword evidence="6" id="KW-1185">Reference proteome</keyword>
<feature type="domain" description="RlmG N-terminal" evidence="4">
    <location>
        <begin position="7"/>
        <end position="175"/>
    </location>
</feature>
<dbReference type="Proteomes" id="UP000320235">
    <property type="component" value="Unassembled WGS sequence"/>
</dbReference>
<dbReference type="AlphaFoldDB" id="A0A543F1B8"/>
<evidence type="ECO:0000256" key="2">
    <source>
        <dbReference type="ARBA" id="ARBA00022679"/>
    </source>
</evidence>
<proteinExistence type="predicted"/>
<evidence type="ECO:0000256" key="1">
    <source>
        <dbReference type="ARBA" id="ARBA00022603"/>
    </source>
</evidence>
<dbReference type="RefSeq" id="WP_141893956.1">
    <property type="nucleotide sequence ID" value="NZ_BAABLH010000004.1"/>
</dbReference>
<feature type="domain" description="Methyltransferase small" evidence="3">
    <location>
        <begin position="195"/>
        <end position="364"/>
    </location>
</feature>
<dbReference type="Pfam" id="PF05175">
    <property type="entry name" value="MTS"/>
    <property type="match status" value="1"/>
</dbReference>
<dbReference type="GO" id="GO:0032259">
    <property type="term" value="P:methylation"/>
    <property type="evidence" value="ECO:0007669"/>
    <property type="project" value="UniProtKB-KW"/>
</dbReference>
<evidence type="ECO:0000259" key="3">
    <source>
        <dbReference type="Pfam" id="PF05175"/>
    </source>
</evidence>
<sequence length="369" mass="38263">MTFPLDDLRRWPDVEAPGLVAVDAADRLILDESAAARTGLPAGRLVVVGDAYGALALGAASGGARGIRVHQDALTGERALHANAERLGLADAVASLPLDAALAQGAQVVLLRLPRALDALRDIAGLIAAHAAPEVVVYAGGRLKHMTVAMNDVLGAHFTRVDVSHARQKSRVLIARGPVAGRDPAPARESHGDLVVCAYGGAFAGAAVDIGTRFLLDHLPATVPSDGTVVDLACGTGVIATTLALRHPSLRIVACDQSAAAVASARATTEANGVGDRVEVLRDDMLGTQADGSAAFIALNPPFHSGAAVHEGIAPRMFADAARALRPGGELWVVWNSALRYRPALERIVGPTRQIARNAKFTITASTRR</sequence>